<proteinExistence type="inferred from homology"/>
<protein>
    <submittedName>
        <fullName evidence="17">Endonuclease</fullName>
    </submittedName>
</protein>
<keyword evidence="6" id="KW-0479">Metal-binding</keyword>
<dbReference type="InterPro" id="IPR006084">
    <property type="entry name" value="XPG/Rad2"/>
</dbReference>
<accession>A0A023BBR2</accession>
<evidence type="ECO:0000256" key="8">
    <source>
        <dbReference type="ARBA" id="ARBA00022763"/>
    </source>
</evidence>
<dbReference type="InterPro" id="IPR019974">
    <property type="entry name" value="XPG_CS"/>
</dbReference>
<dbReference type="SMART" id="SM00485">
    <property type="entry name" value="XPGN"/>
    <property type="match status" value="1"/>
</dbReference>
<feature type="compositionally biased region" description="Acidic residues" evidence="14">
    <location>
        <begin position="656"/>
        <end position="665"/>
    </location>
</feature>
<dbReference type="Gene3D" id="1.10.150.20">
    <property type="entry name" value="5' to 3' exonuclease, C-terminal subdomain"/>
    <property type="match status" value="1"/>
</dbReference>
<evidence type="ECO:0000256" key="2">
    <source>
        <dbReference type="ARBA" id="ARBA00004123"/>
    </source>
</evidence>
<feature type="domain" description="XPG-I" evidence="15">
    <location>
        <begin position="881"/>
        <end position="950"/>
    </location>
</feature>
<evidence type="ECO:0000256" key="13">
    <source>
        <dbReference type="ARBA" id="ARBA00023242"/>
    </source>
</evidence>
<keyword evidence="4" id="KW-0597">Phosphoprotein</keyword>
<dbReference type="InterPro" id="IPR036279">
    <property type="entry name" value="5-3_exonuclease_C_sf"/>
</dbReference>
<evidence type="ECO:0000256" key="10">
    <source>
        <dbReference type="ARBA" id="ARBA00022842"/>
    </source>
</evidence>
<dbReference type="RefSeq" id="XP_011134286.1">
    <property type="nucleotide sequence ID" value="XM_011135984.1"/>
</dbReference>
<dbReference type="EMBL" id="AFNH02000151">
    <property type="protein sequence ID" value="EZG80748.1"/>
    <property type="molecule type" value="Genomic_DNA"/>
</dbReference>
<feature type="compositionally biased region" description="Low complexity" evidence="14">
    <location>
        <begin position="774"/>
        <end position="801"/>
    </location>
</feature>
<evidence type="ECO:0000256" key="11">
    <source>
        <dbReference type="ARBA" id="ARBA00023128"/>
    </source>
</evidence>
<organism evidence="17 18">
    <name type="scientific">Gregarina niphandrodes</name>
    <name type="common">Septate eugregarine</name>
    <dbReference type="NCBI Taxonomy" id="110365"/>
    <lineage>
        <taxon>Eukaryota</taxon>
        <taxon>Sar</taxon>
        <taxon>Alveolata</taxon>
        <taxon>Apicomplexa</taxon>
        <taxon>Conoidasida</taxon>
        <taxon>Gregarinasina</taxon>
        <taxon>Eugregarinorida</taxon>
        <taxon>Gregarinidae</taxon>
        <taxon>Gregarina</taxon>
    </lineage>
</organism>
<name>A0A023BBR2_GRENI</name>
<feature type="compositionally biased region" description="Basic residues" evidence="14">
    <location>
        <begin position="631"/>
        <end position="641"/>
    </location>
</feature>
<dbReference type="SMART" id="SM00279">
    <property type="entry name" value="HhH2"/>
    <property type="match status" value="1"/>
</dbReference>
<dbReference type="CDD" id="cd09904">
    <property type="entry name" value="H3TH_XPG"/>
    <property type="match status" value="1"/>
</dbReference>
<evidence type="ECO:0000256" key="3">
    <source>
        <dbReference type="ARBA" id="ARBA00005283"/>
    </source>
</evidence>
<comment type="subcellular location">
    <subcellularLocation>
        <location evidence="2">Nucleus</location>
    </subcellularLocation>
</comment>
<dbReference type="InterPro" id="IPR029060">
    <property type="entry name" value="PIN-like_dom_sf"/>
</dbReference>
<feature type="compositionally biased region" description="Basic residues" evidence="14">
    <location>
        <begin position="475"/>
        <end position="487"/>
    </location>
</feature>
<evidence type="ECO:0000256" key="12">
    <source>
        <dbReference type="ARBA" id="ARBA00023204"/>
    </source>
</evidence>
<evidence type="ECO:0000313" key="18">
    <source>
        <dbReference type="Proteomes" id="UP000019763"/>
    </source>
</evidence>
<dbReference type="GO" id="GO:0004520">
    <property type="term" value="F:DNA endonuclease activity"/>
    <property type="evidence" value="ECO:0007669"/>
    <property type="project" value="TreeGrafter"/>
</dbReference>
<keyword evidence="8" id="KW-0227">DNA damage</keyword>
<keyword evidence="9" id="KW-0378">Hydrolase</keyword>
<dbReference type="SMART" id="SM00484">
    <property type="entry name" value="XPGI"/>
    <property type="match status" value="1"/>
</dbReference>
<evidence type="ECO:0000256" key="14">
    <source>
        <dbReference type="SAM" id="MobiDB-lite"/>
    </source>
</evidence>
<dbReference type="Pfam" id="PF00867">
    <property type="entry name" value="XPG_I"/>
    <property type="match status" value="1"/>
</dbReference>
<keyword evidence="18" id="KW-1185">Reference proteome</keyword>
<evidence type="ECO:0000259" key="15">
    <source>
        <dbReference type="SMART" id="SM00484"/>
    </source>
</evidence>
<reference evidence="17" key="1">
    <citation type="submission" date="2013-12" db="EMBL/GenBank/DDBJ databases">
        <authorList>
            <person name="Omoto C.K."/>
            <person name="Sibley D."/>
            <person name="Venepally P."/>
            <person name="Hadjithomas M."/>
            <person name="Karamycheva S."/>
            <person name="Brunk B."/>
            <person name="Roos D."/>
            <person name="Caler E."/>
            <person name="Lorenzi H."/>
        </authorList>
    </citation>
    <scope>NUCLEOTIDE SEQUENCE</scope>
</reference>
<feature type="region of interest" description="Disordered" evidence="14">
    <location>
        <begin position="501"/>
        <end position="597"/>
    </location>
</feature>
<dbReference type="GO" id="GO:0005634">
    <property type="term" value="C:nucleus"/>
    <property type="evidence" value="ECO:0007669"/>
    <property type="project" value="UniProtKB-SubCell"/>
</dbReference>
<dbReference type="Pfam" id="PF00752">
    <property type="entry name" value="XPG_N"/>
    <property type="match status" value="1"/>
</dbReference>
<keyword evidence="10" id="KW-0460">Magnesium</keyword>
<keyword evidence="12" id="KW-0234">DNA repair</keyword>
<dbReference type="GeneID" id="22911014"/>
<feature type="compositionally biased region" description="Basic and acidic residues" evidence="14">
    <location>
        <begin position="533"/>
        <end position="543"/>
    </location>
</feature>
<evidence type="ECO:0000259" key="16">
    <source>
        <dbReference type="SMART" id="SM00485"/>
    </source>
</evidence>
<dbReference type="Gene3D" id="3.40.50.1010">
    <property type="entry name" value="5'-nuclease"/>
    <property type="match status" value="2"/>
</dbReference>
<dbReference type="GO" id="GO:0006289">
    <property type="term" value="P:nucleotide-excision repair"/>
    <property type="evidence" value="ECO:0007669"/>
    <property type="project" value="InterPro"/>
</dbReference>
<keyword evidence="7 17" id="KW-0255">Endonuclease</keyword>
<dbReference type="SUPFAM" id="SSF47807">
    <property type="entry name" value="5' to 3' exonuclease, C-terminal subdomain"/>
    <property type="match status" value="1"/>
</dbReference>
<dbReference type="PROSITE" id="PS00841">
    <property type="entry name" value="XPG_1"/>
    <property type="match status" value="1"/>
</dbReference>
<dbReference type="InterPro" id="IPR008918">
    <property type="entry name" value="HhH2"/>
</dbReference>
<evidence type="ECO:0000313" key="17">
    <source>
        <dbReference type="EMBL" id="EZG80748.1"/>
    </source>
</evidence>
<evidence type="ECO:0000256" key="4">
    <source>
        <dbReference type="ARBA" id="ARBA00022553"/>
    </source>
</evidence>
<dbReference type="PRINTS" id="PR00853">
    <property type="entry name" value="XPGRADSUPER"/>
</dbReference>
<feature type="compositionally biased region" description="Basic and acidic residues" evidence="14">
    <location>
        <begin position="666"/>
        <end position="677"/>
    </location>
</feature>
<sequence length="1156" mass="129148">MGVQGLWDLTSPGARRVKLSTLEGRVVAVDASIWVAQFVKALRDPNGDMYRGAHLVGFFRRLCKLYYHRIRPIIVFDGPPPALKRRVLSERRRRREDEQLQLKKTAEKLISNIVKRKRAKKRADQGLVLAGPDGLAGCGRVHLDEEDEEMEALRQLLPKRDRVELDRLQASCGAGLLGSVAGQAPNDTDLRDPGVATPGGMAPGEMAPQEVQVLYEQVGTPPSSSGRESREDVLQVQSESRARRVRYYESIPDDFRGFLEKRRRLDEISVPTDIGSLLRMPERKKDGWEGLGVRVRDVDAGTDFKRPLVTAPDEFKEFYVQDDHGDAAVVQIPLNCEIDEGVFRALPHKMQFRILVQLRDQWMAENRLRAIASQRDPSAFSAIQMEGYLRTAHTNKEIEETKRKLGVEQLKKAGKNDPLAASSSSSSSEGSDRDDGGFMNFYAPEPAVEGNKNQDKANFERQLLAEIDTQEQEKRKRAKKKRERGKRKHLALFQEWEDEQQLVPPMATHPTWFYETDASRRTQPAGRATKQPSDPHPHNDRGDPSGQPSKPSDHPDQLQEEPDWEQDYLETVVCDDLPTRPAATSTPSPEAVLDNSESPIAEFSVKDFSVKDFSVKNTPLKDTPLKDSALKKRISMKRRGTRTSPPKPSNPKGVSEDEGWGDWDEADGRVKDSKDYVHQLLQEAKQEEAKQEEAKQEEANQEEAKQEEAKQEEAKQEEAKQEQARHTERMAGSRESTPGESSPGDATAKSLVEPRKASPAEVSPGTGGEREALDASAAALGESEASPTGSSPTGSSRGESSLPRIVESSVAADSFMDLSSARFERAVGGERQASAVATLVIREDEALEEEAAVLLRSLRRGTKRAAEVSAELYDEIRDLLRAFGIPFVNAPGEAEAQAAHLCRLGLAEAVVSDDSDCLVFGCQDTIRNLFDSDTTAELFSARDIRRVLGLELQDLRVLALLLGCDYTLGVSGIGVVNALEILQAWGNDLDALRRWAAWARDRPSLHSGQPGIRDDDPPLVKDYKLKHCNYRPHWQFPTERGGQFPPEEAYHAFIQPRVDHSTEPFHWVDPDLNSVTQIMHTRAGISHEKTQSHLEPILRRLQVRIPLKQSLLDTFIHPPNEEETLAEYRSARMKKAITIIAANRRQPHVANSTRPN</sequence>
<dbReference type="CDD" id="cd09868">
    <property type="entry name" value="PIN_XPG_RAD2"/>
    <property type="match status" value="2"/>
</dbReference>
<dbReference type="InterPro" id="IPR006086">
    <property type="entry name" value="XPG-I_dom"/>
</dbReference>
<dbReference type="InterPro" id="IPR001044">
    <property type="entry name" value="XPG/Rad2_eukaryotes"/>
</dbReference>
<feature type="compositionally biased region" description="Acidic residues" evidence="14">
    <location>
        <begin position="558"/>
        <end position="568"/>
    </location>
</feature>
<dbReference type="SUPFAM" id="SSF88723">
    <property type="entry name" value="PIN domain-like"/>
    <property type="match status" value="1"/>
</dbReference>
<feature type="compositionally biased region" description="Low complexity" evidence="14">
    <location>
        <begin position="579"/>
        <end position="589"/>
    </location>
</feature>
<feature type="domain" description="XPG N-terminal" evidence="16">
    <location>
        <begin position="1"/>
        <end position="98"/>
    </location>
</feature>
<comment type="cofactor">
    <cofactor evidence="1">
        <name>Mg(2+)</name>
        <dbReference type="ChEBI" id="CHEBI:18420"/>
    </cofactor>
</comment>
<feature type="region of interest" description="Disordered" evidence="14">
    <location>
        <begin position="609"/>
        <end position="802"/>
    </location>
</feature>
<evidence type="ECO:0000256" key="7">
    <source>
        <dbReference type="ARBA" id="ARBA00022759"/>
    </source>
</evidence>
<dbReference type="Proteomes" id="UP000019763">
    <property type="component" value="Unassembled WGS sequence"/>
</dbReference>
<keyword evidence="11" id="KW-0496">Mitochondrion</keyword>
<feature type="region of interest" description="Disordered" evidence="14">
    <location>
        <begin position="411"/>
        <end position="487"/>
    </location>
</feature>
<dbReference type="VEuPathDB" id="CryptoDB:GNI_020760"/>
<keyword evidence="5" id="KW-0540">Nuclease</keyword>
<keyword evidence="13" id="KW-0539">Nucleus</keyword>
<evidence type="ECO:0000256" key="6">
    <source>
        <dbReference type="ARBA" id="ARBA00022723"/>
    </source>
</evidence>
<evidence type="ECO:0000256" key="1">
    <source>
        <dbReference type="ARBA" id="ARBA00001946"/>
    </source>
</evidence>
<comment type="caution">
    <text evidence="17">The sequence shown here is derived from an EMBL/GenBank/DDBJ whole genome shotgun (WGS) entry which is preliminary data.</text>
</comment>
<gene>
    <name evidence="17" type="ORF">GNI_020760</name>
</gene>
<comment type="similarity">
    <text evidence="3">Belongs to the XPG/RAD2 endonuclease family. XPG subfamily.</text>
</comment>
<dbReference type="PANTHER" id="PTHR16171">
    <property type="entry name" value="DNA REPAIR PROTEIN COMPLEMENTING XP-G CELLS-RELATED"/>
    <property type="match status" value="1"/>
</dbReference>
<dbReference type="OrthoDB" id="31113at2759"/>
<dbReference type="GO" id="GO:0046872">
    <property type="term" value="F:metal ion binding"/>
    <property type="evidence" value="ECO:0007669"/>
    <property type="project" value="UniProtKB-KW"/>
</dbReference>
<dbReference type="eggNOG" id="KOG2520">
    <property type="taxonomic scope" value="Eukaryota"/>
</dbReference>
<dbReference type="PANTHER" id="PTHR16171:SF7">
    <property type="entry name" value="DNA REPAIR PROTEIN RAD2"/>
    <property type="match status" value="1"/>
</dbReference>
<feature type="compositionally biased region" description="Basic and acidic residues" evidence="14">
    <location>
        <begin position="684"/>
        <end position="732"/>
    </location>
</feature>
<dbReference type="GO" id="GO:0003697">
    <property type="term" value="F:single-stranded DNA binding"/>
    <property type="evidence" value="ECO:0007669"/>
    <property type="project" value="InterPro"/>
</dbReference>
<dbReference type="AlphaFoldDB" id="A0A023BBR2"/>
<dbReference type="PRINTS" id="PR00066">
    <property type="entry name" value="XRODRMPGMNTG"/>
</dbReference>
<dbReference type="OMA" id="PNSMDFS"/>
<dbReference type="GO" id="GO:0016788">
    <property type="term" value="F:hydrolase activity, acting on ester bonds"/>
    <property type="evidence" value="ECO:0007669"/>
    <property type="project" value="InterPro"/>
</dbReference>
<evidence type="ECO:0000256" key="9">
    <source>
        <dbReference type="ARBA" id="ARBA00022801"/>
    </source>
</evidence>
<evidence type="ECO:0000256" key="5">
    <source>
        <dbReference type="ARBA" id="ARBA00022722"/>
    </source>
</evidence>
<dbReference type="InterPro" id="IPR006085">
    <property type="entry name" value="XPG_DNA_repair_N"/>
</dbReference>